<protein>
    <submittedName>
        <fullName evidence="1">Uncharacterized protein</fullName>
    </submittedName>
</protein>
<name>A0AAE1EL81_PETCI</name>
<gene>
    <name evidence="1" type="ORF">Pcinc_038797</name>
</gene>
<evidence type="ECO:0000313" key="1">
    <source>
        <dbReference type="EMBL" id="KAK3854745.1"/>
    </source>
</evidence>
<evidence type="ECO:0000313" key="2">
    <source>
        <dbReference type="Proteomes" id="UP001286313"/>
    </source>
</evidence>
<organism evidence="1 2">
    <name type="scientific">Petrolisthes cinctipes</name>
    <name type="common">Flat porcelain crab</name>
    <dbReference type="NCBI Taxonomy" id="88211"/>
    <lineage>
        <taxon>Eukaryota</taxon>
        <taxon>Metazoa</taxon>
        <taxon>Ecdysozoa</taxon>
        <taxon>Arthropoda</taxon>
        <taxon>Crustacea</taxon>
        <taxon>Multicrustacea</taxon>
        <taxon>Malacostraca</taxon>
        <taxon>Eumalacostraca</taxon>
        <taxon>Eucarida</taxon>
        <taxon>Decapoda</taxon>
        <taxon>Pleocyemata</taxon>
        <taxon>Anomura</taxon>
        <taxon>Galatheoidea</taxon>
        <taxon>Porcellanidae</taxon>
        <taxon>Petrolisthes</taxon>
    </lineage>
</organism>
<accession>A0AAE1EL81</accession>
<sequence length="98" mass="10975">MEEECKWTKRRASTPVKDIKRWSCLASRHKGPLPTHREGGGGALLVLGLVTATLHAGTSWTSFNEAGMFVLTTELFKGNQIHLLLRLVCQSDFHTLER</sequence>
<dbReference type="EMBL" id="JAWQEG010006466">
    <property type="protein sequence ID" value="KAK3854745.1"/>
    <property type="molecule type" value="Genomic_DNA"/>
</dbReference>
<keyword evidence="2" id="KW-1185">Reference proteome</keyword>
<comment type="caution">
    <text evidence="1">The sequence shown here is derived from an EMBL/GenBank/DDBJ whole genome shotgun (WGS) entry which is preliminary data.</text>
</comment>
<proteinExistence type="predicted"/>
<reference evidence="1" key="1">
    <citation type="submission" date="2023-10" db="EMBL/GenBank/DDBJ databases">
        <title>Genome assemblies of two species of porcelain crab, Petrolisthes cinctipes and Petrolisthes manimaculis (Anomura: Porcellanidae).</title>
        <authorList>
            <person name="Angst P."/>
        </authorList>
    </citation>
    <scope>NUCLEOTIDE SEQUENCE</scope>
    <source>
        <strain evidence="1">PB745_01</strain>
        <tissue evidence="1">Gill</tissue>
    </source>
</reference>
<dbReference type="Proteomes" id="UP001286313">
    <property type="component" value="Unassembled WGS sequence"/>
</dbReference>
<dbReference type="AlphaFoldDB" id="A0AAE1EL81"/>